<dbReference type="Proteomes" id="UP000235388">
    <property type="component" value="Unassembled WGS sequence"/>
</dbReference>
<keyword evidence="2" id="KW-0813">Transport</keyword>
<proteinExistence type="predicted"/>
<evidence type="ECO:0000313" key="6">
    <source>
        <dbReference type="EMBL" id="PLW29373.1"/>
    </source>
</evidence>
<keyword evidence="5" id="KW-0653">Protein transport</keyword>
<dbReference type="Gene3D" id="1.25.10.10">
    <property type="entry name" value="Leucine-rich Repeat Variant"/>
    <property type="match status" value="1"/>
</dbReference>
<dbReference type="PANTHER" id="PTHR10527">
    <property type="entry name" value="IMPORTIN BETA"/>
    <property type="match status" value="1"/>
</dbReference>
<keyword evidence="7" id="KW-1185">Reference proteome</keyword>
<comment type="caution">
    <text evidence="6">The sequence shown here is derived from an EMBL/GenBank/DDBJ whole genome shotgun (WGS) entry which is preliminary data.</text>
</comment>
<dbReference type="STRING" id="200324.A0A2N5TV62"/>
<name>A0A2N5TV62_9BASI</name>
<dbReference type="InterPro" id="IPR016024">
    <property type="entry name" value="ARM-type_fold"/>
</dbReference>
<evidence type="ECO:0000256" key="4">
    <source>
        <dbReference type="ARBA" id="ARBA00022737"/>
    </source>
</evidence>
<dbReference type="AlphaFoldDB" id="A0A2N5TV62"/>
<accession>A0A2N5TV62</accession>
<dbReference type="GO" id="GO:0006606">
    <property type="term" value="P:protein import into nucleus"/>
    <property type="evidence" value="ECO:0007669"/>
    <property type="project" value="InterPro"/>
</dbReference>
<dbReference type="GO" id="GO:0005634">
    <property type="term" value="C:nucleus"/>
    <property type="evidence" value="ECO:0007669"/>
    <property type="project" value="UniProtKB-SubCell"/>
</dbReference>
<dbReference type="GO" id="GO:0005737">
    <property type="term" value="C:cytoplasm"/>
    <property type="evidence" value="ECO:0007669"/>
    <property type="project" value="UniProtKB-SubCell"/>
</dbReference>
<organism evidence="6 7">
    <name type="scientific">Puccinia coronata f. sp. avenae</name>
    <dbReference type="NCBI Taxonomy" id="200324"/>
    <lineage>
        <taxon>Eukaryota</taxon>
        <taxon>Fungi</taxon>
        <taxon>Dikarya</taxon>
        <taxon>Basidiomycota</taxon>
        <taxon>Pucciniomycotina</taxon>
        <taxon>Pucciniomycetes</taxon>
        <taxon>Pucciniales</taxon>
        <taxon>Pucciniaceae</taxon>
        <taxon>Puccinia</taxon>
    </lineage>
</organism>
<gene>
    <name evidence="6" type="ORF">PCANC_23979</name>
</gene>
<dbReference type="OrthoDB" id="2499146at2759"/>
<dbReference type="Pfam" id="PF18808">
    <property type="entry name" value="Importin_rep_4"/>
    <property type="match status" value="1"/>
</dbReference>
<dbReference type="InterPro" id="IPR040122">
    <property type="entry name" value="Importin_beta"/>
</dbReference>
<dbReference type="InterPro" id="IPR011989">
    <property type="entry name" value="ARM-like"/>
</dbReference>
<evidence type="ECO:0008006" key="8">
    <source>
        <dbReference type="Google" id="ProtNLM"/>
    </source>
</evidence>
<keyword evidence="3" id="KW-0963">Cytoplasm</keyword>
<dbReference type="InterPro" id="IPR041653">
    <property type="entry name" value="Importin_rep_4"/>
</dbReference>
<reference evidence="6 7" key="1">
    <citation type="submission" date="2017-11" db="EMBL/GenBank/DDBJ databases">
        <title>De novo assembly and phasing of dikaryotic genomes from two isolates of Puccinia coronata f. sp. avenae, the causal agent of oat crown rust.</title>
        <authorList>
            <person name="Miller M.E."/>
            <person name="Zhang Y."/>
            <person name="Omidvar V."/>
            <person name="Sperschneider J."/>
            <person name="Schwessinger B."/>
            <person name="Raley C."/>
            <person name="Palmer J.M."/>
            <person name="Garnica D."/>
            <person name="Upadhyaya N."/>
            <person name="Rathjen J."/>
            <person name="Taylor J.M."/>
            <person name="Park R.F."/>
            <person name="Dodds P.N."/>
            <person name="Hirsch C.D."/>
            <person name="Kianian S.F."/>
            <person name="Figueroa M."/>
        </authorList>
    </citation>
    <scope>NUCLEOTIDE SEQUENCE [LARGE SCALE GENOMIC DNA]</scope>
    <source>
        <strain evidence="6">12NC29</strain>
    </source>
</reference>
<comment type="subcellular location">
    <subcellularLocation>
        <location evidence="1">Cytoplasm</location>
    </subcellularLocation>
</comment>
<evidence type="ECO:0000313" key="7">
    <source>
        <dbReference type="Proteomes" id="UP000235388"/>
    </source>
</evidence>
<evidence type="ECO:0000256" key="2">
    <source>
        <dbReference type="ARBA" id="ARBA00022448"/>
    </source>
</evidence>
<evidence type="ECO:0000256" key="1">
    <source>
        <dbReference type="ARBA" id="ARBA00004496"/>
    </source>
</evidence>
<evidence type="ECO:0000256" key="3">
    <source>
        <dbReference type="ARBA" id="ARBA00022490"/>
    </source>
</evidence>
<sequence>MLDTTNTTLSNFLNHGCYKLGSPNQAKINTALTHLIEFATFNDISDLTTWLQPLLQLTQDQRLPVSTRSTSLECLITLIESRPSSSNATPSLTWLTSVFSALVTLMAEIEEDEGWSLALDDDEEDLDALYIQAEQALGRLAQEVVKSHCNQLFELILATVQQPLPSAWNVKHALLSVLAFTGEPLAESFSLATEHIYHVLQAGFDDPHPRVIYVAIYAIAQLSSPLKITFSTKPVHQQVLSWLLRCLENGAQPRLQAFAAKALINVLWDDGFLKSNKENGEFM</sequence>
<evidence type="ECO:0000256" key="5">
    <source>
        <dbReference type="ARBA" id="ARBA00022927"/>
    </source>
</evidence>
<keyword evidence="4" id="KW-0677">Repeat</keyword>
<protein>
    <recommendedName>
        <fullName evidence="8">Importin N-terminal domain-containing protein</fullName>
    </recommendedName>
</protein>
<dbReference type="SUPFAM" id="SSF48371">
    <property type="entry name" value="ARM repeat"/>
    <property type="match status" value="1"/>
</dbReference>
<dbReference type="EMBL" id="PGCJ01000413">
    <property type="protein sequence ID" value="PLW29373.1"/>
    <property type="molecule type" value="Genomic_DNA"/>
</dbReference>